<dbReference type="Pfam" id="PF02586">
    <property type="entry name" value="SRAP"/>
    <property type="match status" value="1"/>
</dbReference>
<dbReference type="GO" id="GO:0008233">
    <property type="term" value="F:peptidase activity"/>
    <property type="evidence" value="ECO:0007669"/>
    <property type="project" value="UniProtKB-KW"/>
</dbReference>
<reference evidence="10" key="1">
    <citation type="submission" date="2024-06" db="EMBL/GenBank/DDBJ databases">
        <title>Mesorhizobium karijinii sp. nov., a symbiont of the iconic Swainsona formosa from arid Australia.</title>
        <authorList>
            <person name="Hill Y.J."/>
            <person name="Watkin E.L.J."/>
            <person name="O'Hara G.W."/>
            <person name="Terpolilli J."/>
            <person name="Tye M.L."/>
            <person name="Kohlmeier M.G."/>
        </authorList>
    </citation>
    <scope>NUCLEOTIDE SEQUENCE</scope>
    <source>
        <strain evidence="10">WSM2240</strain>
    </source>
</reference>
<keyword evidence="2 8" id="KW-0645">Protease</keyword>
<dbReference type="EMBL" id="CP159253">
    <property type="protein sequence ID" value="XCG47354.1"/>
    <property type="molecule type" value="Genomic_DNA"/>
</dbReference>
<evidence type="ECO:0000256" key="9">
    <source>
        <dbReference type="SAM" id="MobiDB-lite"/>
    </source>
</evidence>
<protein>
    <recommendedName>
        <fullName evidence="8">Abasic site processing protein</fullName>
        <ecNumber evidence="8">3.4.-.-</ecNumber>
    </recommendedName>
</protein>
<dbReference type="AlphaFoldDB" id="A0AAU8CM49"/>
<organism evidence="10">
    <name type="scientific">Mesorhizobium sp. WSM2240</name>
    <dbReference type="NCBI Taxonomy" id="3228851"/>
    <lineage>
        <taxon>Bacteria</taxon>
        <taxon>Pseudomonadati</taxon>
        <taxon>Pseudomonadota</taxon>
        <taxon>Alphaproteobacteria</taxon>
        <taxon>Hyphomicrobiales</taxon>
        <taxon>Phyllobacteriaceae</taxon>
        <taxon>Mesorhizobium</taxon>
    </lineage>
</organism>
<keyword evidence="3" id="KW-0227">DNA damage</keyword>
<keyword evidence="6" id="KW-0238">DNA-binding</keyword>
<evidence type="ECO:0000256" key="5">
    <source>
        <dbReference type="ARBA" id="ARBA00023124"/>
    </source>
</evidence>
<sequence>MCGRFTRYLPWSEIHRLYRLTLDWEKQRNDEPAYNIAPTDEVVFVTAGEGGNHKLREGRWWLVPWWAKETPKGAMFNARSEEANTKPAFRDAFTSKRCLIPADGFYEWTPSPADKGRDPWYIFLPDHRPFSFAGLWAYNKNLDVTSCTILTAPAQAPMSNLHDRQPVILDPAAYDAWLDPATPAAEAKVLLNRDLDGQLQFYRVDRQVNSSKNKGGEEMIKPIDMASEYGLPE</sequence>
<keyword evidence="7" id="KW-0456">Lyase</keyword>
<name>A0AAU8CM49_9HYPH</name>
<evidence type="ECO:0000256" key="8">
    <source>
        <dbReference type="RuleBase" id="RU364100"/>
    </source>
</evidence>
<proteinExistence type="inferred from homology"/>
<dbReference type="EC" id="3.4.-.-" evidence="8"/>
<feature type="region of interest" description="Disordered" evidence="9">
    <location>
        <begin position="213"/>
        <end position="233"/>
    </location>
</feature>
<evidence type="ECO:0000256" key="4">
    <source>
        <dbReference type="ARBA" id="ARBA00022801"/>
    </source>
</evidence>
<dbReference type="Gene3D" id="3.90.1680.10">
    <property type="entry name" value="SOS response associated peptidase-like"/>
    <property type="match status" value="1"/>
</dbReference>
<keyword evidence="4 8" id="KW-0378">Hydrolase</keyword>
<dbReference type="PANTHER" id="PTHR13604">
    <property type="entry name" value="DC12-RELATED"/>
    <property type="match status" value="1"/>
</dbReference>
<evidence type="ECO:0000256" key="3">
    <source>
        <dbReference type="ARBA" id="ARBA00022763"/>
    </source>
</evidence>
<dbReference type="GO" id="GO:0003697">
    <property type="term" value="F:single-stranded DNA binding"/>
    <property type="evidence" value="ECO:0007669"/>
    <property type="project" value="InterPro"/>
</dbReference>
<dbReference type="RefSeq" id="WP_353645093.1">
    <property type="nucleotide sequence ID" value="NZ_CP159253.1"/>
</dbReference>
<dbReference type="GO" id="GO:0016829">
    <property type="term" value="F:lyase activity"/>
    <property type="evidence" value="ECO:0007669"/>
    <property type="project" value="UniProtKB-KW"/>
</dbReference>
<dbReference type="InterPro" id="IPR036590">
    <property type="entry name" value="SRAP-like"/>
</dbReference>
<evidence type="ECO:0000256" key="6">
    <source>
        <dbReference type="ARBA" id="ARBA00023125"/>
    </source>
</evidence>
<evidence type="ECO:0000256" key="1">
    <source>
        <dbReference type="ARBA" id="ARBA00008136"/>
    </source>
</evidence>
<dbReference type="InterPro" id="IPR003738">
    <property type="entry name" value="SRAP"/>
</dbReference>
<evidence type="ECO:0000256" key="2">
    <source>
        <dbReference type="ARBA" id="ARBA00022670"/>
    </source>
</evidence>
<accession>A0AAU8CM49</accession>
<dbReference type="GO" id="GO:0006508">
    <property type="term" value="P:proteolysis"/>
    <property type="evidence" value="ECO:0007669"/>
    <property type="project" value="UniProtKB-KW"/>
</dbReference>
<dbReference type="PANTHER" id="PTHR13604:SF0">
    <property type="entry name" value="ABASIC SITE PROCESSING PROTEIN HMCES"/>
    <property type="match status" value="1"/>
</dbReference>
<dbReference type="SUPFAM" id="SSF143081">
    <property type="entry name" value="BB1717-like"/>
    <property type="match status" value="1"/>
</dbReference>
<keyword evidence="5" id="KW-0190">Covalent protein-DNA linkage</keyword>
<gene>
    <name evidence="10" type="ORF">ABVK50_18990</name>
</gene>
<evidence type="ECO:0000256" key="7">
    <source>
        <dbReference type="ARBA" id="ARBA00023239"/>
    </source>
</evidence>
<dbReference type="GO" id="GO:0106300">
    <property type="term" value="P:protein-DNA covalent cross-linking repair"/>
    <property type="evidence" value="ECO:0007669"/>
    <property type="project" value="InterPro"/>
</dbReference>
<evidence type="ECO:0000313" key="10">
    <source>
        <dbReference type="EMBL" id="XCG47354.1"/>
    </source>
</evidence>
<comment type="similarity">
    <text evidence="1 8">Belongs to the SOS response-associated peptidase family.</text>
</comment>